<reference evidence="3 4" key="1">
    <citation type="submission" date="2015-12" db="EMBL/GenBank/DDBJ databases">
        <title>Complete genome sequence of a multi-drug resistant strain Acidovorax sp. 12322-1.</title>
        <authorList>
            <person name="Ming D."/>
            <person name="Wang M."/>
            <person name="Hu S."/>
            <person name="Zhou Y."/>
            <person name="Jiang T."/>
        </authorList>
    </citation>
    <scope>NUCLEOTIDE SEQUENCE [LARGE SCALE GENOMIC DNA]</scope>
    <source>
        <strain evidence="3 4">12322-1</strain>
    </source>
</reference>
<feature type="chain" id="PRO_5036299339" description="Lipoprotein SmpA/OmlA domain-containing protein" evidence="1">
    <location>
        <begin position="28"/>
        <end position="169"/>
    </location>
</feature>
<dbReference type="STRING" id="225992.B5M06_05870"/>
<dbReference type="EMBL" id="LPXH01000040">
    <property type="protein sequence ID" value="KUF38327.1"/>
    <property type="molecule type" value="Genomic_DNA"/>
</dbReference>
<dbReference type="Proteomes" id="UP000242792">
    <property type="component" value="Chromosome"/>
</dbReference>
<sequence>MMTGPVHCKMWRWAAVLACAATLMACAVPEWQKPGTPAPQIARDMGQPQVRVGLPEGGERWIYSYQPAGQQVYHMVFDAQQQLLRVEQVLQEAYFQRLRIGQDRREDVYHYFGKPALVEHVANFKGDIWTYRIRENSIDRQAHVFIDPQGIVQRVMFLDEPRNDPEDRH</sequence>
<evidence type="ECO:0000313" key="2">
    <source>
        <dbReference type="EMBL" id="AQZ97859.1"/>
    </source>
</evidence>
<evidence type="ECO:0000313" key="5">
    <source>
        <dbReference type="Proteomes" id="UP000242792"/>
    </source>
</evidence>
<name>A0A0W7YT80_9BURK</name>
<dbReference type="Proteomes" id="UP000053300">
    <property type="component" value="Unassembled WGS sequence"/>
</dbReference>
<protein>
    <recommendedName>
        <fullName evidence="6">Lipoprotein SmpA/OmlA domain-containing protein</fullName>
    </recommendedName>
</protein>
<evidence type="ECO:0000313" key="3">
    <source>
        <dbReference type="EMBL" id="KUF38327.1"/>
    </source>
</evidence>
<proteinExistence type="predicted"/>
<keyword evidence="4" id="KW-1185">Reference proteome</keyword>
<evidence type="ECO:0008006" key="6">
    <source>
        <dbReference type="Google" id="ProtNLM"/>
    </source>
</evidence>
<evidence type="ECO:0000313" key="4">
    <source>
        <dbReference type="Proteomes" id="UP000053300"/>
    </source>
</evidence>
<dbReference type="KEGG" id="cke:B5M06_05870"/>
<feature type="signal peptide" evidence="1">
    <location>
        <begin position="1"/>
        <end position="27"/>
    </location>
</feature>
<organism evidence="3 4">
    <name type="scientific">Comamonas kerstersii</name>
    <dbReference type="NCBI Taxonomy" id="225992"/>
    <lineage>
        <taxon>Bacteria</taxon>
        <taxon>Pseudomonadati</taxon>
        <taxon>Pseudomonadota</taxon>
        <taxon>Betaproteobacteria</taxon>
        <taxon>Burkholderiales</taxon>
        <taxon>Comamonadaceae</taxon>
        <taxon>Comamonas</taxon>
    </lineage>
</organism>
<evidence type="ECO:0000256" key="1">
    <source>
        <dbReference type="SAM" id="SignalP"/>
    </source>
</evidence>
<accession>A0A1V3TGH2</accession>
<dbReference type="EMBL" id="CP020121">
    <property type="protein sequence ID" value="AQZ97859.1"/>
    <property type="molecule type" value="Genomic_DNA"/>
</dbReference>
<dbReference type="GeneID" id="83038848"/>
<reference evidence="2 5" key="2">
    <citation type="submission" date="2017-03" db="EMBL/GenBank/DDBJ databases">
        <title>Rapid Whole Genome Sequencing of Comamonas kerstersii Causing Continuous ambulatory Peritoneal Dialysis-Associated Peritonitis.</title>
        <authorList>
            <person name="Zheng B."/>
        </authorList>
    </citation>
    <scope>NUCLEOTIDE SEQUENCE [LARGE SCALE GENOMIC DNA]</scope>
    <source>
        <strain evidence="2 5">8943</strain>
    </source>
</reference>
<dbReference type="RefSeq" id="WP_054064970.1">
    <property type="nucleotide sequence ID" value="NZ_CAUCIF010000003.1"/>
</dbReference>
<accession>A0A0W7YT80</accession>
<accession>A0A1V0BD48</accession>
<keyword evidence="1" id="KW-0732">Signal</keyword>
<gene>
    <name evidence="3" type="ORF">AS359_11365</name>
    <name evidence="2" type="ORF">B5M06_05870</name>
</gene>
<dbReference type="AlphaFoldDB" id="A0A0W7YT80"/>